<dbReference type="AlphaFoldDB" id="F5J236"/>
<dbReference type="Proteomes" id="UP000004913">
    <property type="component" value="Unassembled WGS sequence"/>
</dbReference>
<keyword evidence="1" id="KW-0472">Membrane</keyword>
<gene>
    <name evidence="2" type="ORF">HMPREF9455_03431</name>
</gene>
<evidence type="ECO:0000313" key="3">
    <source>
        <dbReference type="Proteomes" id="UP000004913"/>
    </source>
</evidence>
<name>F5J236_9BACT</name>
<dbReference type="EMBL" id="ADLV01000039">
    <property type="protein sequence ID" value="EGK00292.1"/>
    <property type="molecule type" value="Genomic_DNA"/>
</dbReference>
<feature type="transmembrane region" description="Helical" evidence="1">
    <location>
        <begin position="12"/>
        <end position="34"/>
    </location>
</feature>
<keyword evidence="3" id="KW-1185">Reference proteome</keyword>
<evidence type="ECO:0000256" key="1">
    <source>
        <dbReference type="SAM" id="Phobius"/>
    </source>
</evidence>
<reference evidence="2 3" key="1">
    <citation type="submission" date="2011-04" db="EMBL/GenBank/DDBJ databases">
        <title>The Genome Sequence of Dysgonomonas gadei ATCC BAA-286.</title>
        <authorList>
            <consortium name="The Broad Institute Genome Sequencing Platform"/>
            <person name="Earl A."/>
            <person name="Ward D."/>
            <person name="Feldgarden M."/>
            <person name="Gevers D."/>
            <person name="Pudlo N."/>
            <person name="Martens E."/>
            <person name="Allen-Vercoe E."/>
            <person name="Young S.K."/>
            <person name="Zeng Q."/>
            <person name="Gargeya S."/>
            <person name="Fitzgerald M."/>
            <person name="Haas B."/>
            <person name="Abouelleil A."/>
            <person name="Alvarado L."/>
            <person name="Arachchi H.M."/>
            <person name="Berlin A."/>
            <person name="Brown A."/>
            <person name="Chapman S.B."/>
            <person name="Chen Z."/>
            <person name="Dunbar C."/>
            <person name="Freedman E."/>
            <person name="Gearin G."/>
            <person name="Gellesch M."/>
            <person name="Goldberg J."/>
            <person name="Griggs A."/>
            <person name="Gujja S."/>
            <person name="Heiman D."/>
            <person name="Howarth C."/>
            <person name="Larson L."/>
            <person name="Lui A."/>
            <person name="MacDonald P.J.P."/>
            <person name="Mehta T."/>
            <person name="Montmayeur A."/>
            <person name="Murphy C."/>
            <person name="Neiman D."/>
            <person name="Pearson M."/>
            <person name="Priest M."/>
            <person name="Roberts A."/>
            <person name="Saif S."/>
            <person name="Shea T."/>
            <person name="Shenoy N."/>
            <person name="Sisk P."/>
            <person name="Stolte C."/>
            <person name="Sykes S."/>
            <person name="Yandava C."/>
            <person name="Wortman J."/>
            <person name="Nusbaum C."/>
            <person name="Birren B."/>
        </authorList>
    </citation>
    <scope>NUCLEOTIDE SEQUENCE [LARGE SCALE GENOMIC DNA]</scope>
    <source>
        <strain evidence="2 3">ATCC BAA-286</strain>
    </source>
</reference>
<accession>F5J236</accession>
<proteinExistence type="predicted"/>
<evidence type="ECO:0000313" key="2">
    <source>
        <dbReference type="EMBL" id="EGK00292.1"/>
    </source>
</evidence>
<keyword evidence="1" id="KW-1133">Transmembrane helix</keyword>
<comment type="caution">
    <text evidence="2">The sequence shown here is derived from an EMBL/GenBank/DDBJ whole genome shotgun (WGS) entry which is preliminary data.</text>
</comment>
<protein>
    <submittedName>
        <fullName evidence="2">Uncharacterized protein</fullName>
    </submittedName>
</protein>
<organism evidence="2 3">
    <name type="scientific">Dysgonomonas gadei ATCC BAA-286</name>
    <dbReference type="NCBI Taxonomy" id="742766"/>
    <lineage>
        <taxon>Bacteria</taxon>
        <taxon>Pseudomonadati</taxon>
        <taxon>Bacteroidota</taxon>
        <taxon>Bacteroidia</taxon>
        <taxon>Bacteroidales</taxon>
        <taxon>Dysgonomonadaceae</taxon>
        <taxon>Dysgonomonas</taxon>
    </lineage>
</organism>
<keyword evidence="1" id="KW-0812">Transmembrane</keyword>
<dbReference type="HOGENOM" id="CLU_2681863_0_0_10"/>
<sequence length="74" mass="8630">MECSGSGLGSLAIFILFVIWQIACVLIISCIYFWREFRFRMSAILYSSNFDTEFLFILVRECILEKTKSSVFLI</sequence>